<keyword evidence="2" id="KW-0489">Methyltransferase</keyword>
<dbReference type="Proteomes" id="UP000245430">
    <property type="component" value="Unassembled WGS sequence"/>
</dbReference>
<dbReference type="SUPFAM" id="SSF53335">
    <property type="entry name" value="S-adenosyl-L-methionine-dependent methyltransferases"/>
    <property type="match status" value="1"/>
</dbReference>
<dbReference type="InterPro" id="IPR013216">
    <property type="entry name" value="Methyltransf_11"/>
</dbReference>
<reference evidence="2 3" key="1">
    <citation type="submission" date="2018-05" db="EMBL/GenBank/DDBJ databases">
        <title>Genomic Encyclopedia of Archaeal and Bacterial Type Strains, Phase II (KMG-II): from individual species to whole genera.</title>
        <authorList>
            <person name="Goeker M."/>
        </authorList>
    </citation>
    <scope>NUCLEOTIDE SEQUENCE [LARGE SCALE GENOMIC DNA]</scope>
    <source>
        <strain evidence="2 3">DSM 22637</strain>
    </source>
</reference>
<dbReference type="Pfam" id="PF08241">
    <property type="entry name" value="Methyltransf_11"/>
    <property type="match status" value="1"/>
</dbReference>
<evidence type="ECO:0000313" key="3">
    <source>
        <dbReference type="Proteomes" id="UP000245430"/>
    </source>
</evidence>
<evidence type="ECO:0000259" key="1">
    <source>
        <dbReference type="Pfam" id="PF08241"/>
    </source>
</evidence>
<keyword evidence="3" id="KW-1185">Reference proteome</keyword>
<feature type="domain" description="Methyltransferase type 11" evidence="1">
    <location>
        <begin position="48"/>
        <end position="138"/>
    </location>
</feature>
<dbReference type="RefSeq" id="WP_109682443.1">
    <property type="nucleotide sequence ID" value="NZ_QGGP01000004.1"/>
</dbReference>
<dbReference type="InterPro" id="IPR029063">
    <property type="entry name" value="SAM-dependent_MTases_sf"/>
</dbReference>
<sequence length="236" mass="27270">MELKKQSEFYDTYWRGSKKYGSYKLKRISEIIKQLDFAKKHKKNPRILDLGCGDGRCCSIWHEIGDTTGIDLSQEAMKIAKKRYPFIEFSSGDATNTSFKDGSFDIIISQEVIEHIEVQSTYIDECKRLLSPNGILILTTPNKFYFDRRIGGNYSNQPIENILYPKELKKLLSKDFHILKFYSIIHPKGDKGIYRLINSKFIHYGFAALKANALKDYIQSRLNLGLHIITVAKKIT</sequence>
<dbReference type="CDD" id="cd02440">
    <property type="entry name" value="AdoMet_MTases"/>
    <property type="match status" value="1"/>
</dbReference>
<dbReference type="OrthoDB" id="3896938at2"/>
<dbReference type="PANTHER" id="PTHR43861">
    <property type="entry name" value="TRANS-ACONITATE 2-METHYLTRANSFERASE-RELATED"/>
    <property type="match status" value="1"/>
</dbReference>
<dbReference type="EMBL" id="QGGP01000004">
    <property type="protein sequence ID" value="PWK18628.1"/>
    <property type="molecule type" value="Genomic_DNA"/>
</dbReference>
<name>A0A316DM23_9FLAO</name>
<accession>A0A316DM23</accession>
<evidence type="ECO:0000313" key="2">
    <source>
        <dbReference type="EMBL" id="PWK18628.1"/>
    </source>
</evidence>
<proteinExistence type="predicted"/>
<dbReference type="GO" id="GO:0008757">
    <property type="term" value="F:S-adenosylmethionine-dependent methyltransferase activity"/>
    <property type="evidence" value="ECO:0007669"/>
    <property type="project" value="InterPro"/>
</dbReference>
<comment type="caution">
    <text evidence="2">The sequence shown here is derived from an EMBL/GenBank/DDBJ whole genome shotgun (WGS) entry which is preliminary data.</text>
</comment>
<dbReference type="GO" id="GO:0032259">
    <property type="term" value="P:methylation"/>
    <property type="evidence" value="ECO:0007669"/>
    <property type="project" value="UniProtKB-KW"/>
</dbReference>
<keyword evidence="2" id="KW-0808">Transferase</keyword>
<protein>
    <submittedName>
        <fullName evidence="2">Methyltransferase family protein</fullName>
    </submittedName>
</protein>
<dbReference type="AlphaFoldDB" id="A0A316DM23"/>
<dbReference type="Gene3D" id="3.40.50.150">
    <property type="entry name" value="Vaccinia Virus protein VP39"/>
    <property type="match status" value="1"/>
</dbReference>
<organism evidence="2 3">
    <name type="scientific">Xanthomarina spongicola</name>
    <dbReference type="NCBI Taxonomy" id="570520"/>
    <lineage>
        <taxon>Bacteria</taxon>
        <taxon>Pseudomonadati</taxon>
        <taxon>Bacteroidota</taxon>
        <taxon>Flavobacteriia</taxon>
        <taxon>Flavobacteriales</taxon>
        <taxon>Flavobacteriaceae</taxon>
        <taxon>Xanthomarina</taxon>
    </lineage>
</organism>
<gene>
    <name evidence="2" type="ORF">LX78_01935</name>
</gene>